<gene>
    <name evidence="8" type="ORF">CH341_27865</name>
</gene>
<keyword evidence="1 6" id="KW-1277">Toxin-antitoxin system</keyword>
<keyword evidence="4" id="KW-0548">Nucleotidyltransferase</keyword>
<evidence type="ECO:0000256" key="1">
    <source>
        <dbReference type="ARBA" id="ARBA00022649"/>
    </source>
</evidence>
<comment type="caution">
    <text evidence="8">The sequence shown here is derived from an EMBL/GenBank/DDBJ whole genome shotgun (WGS) entry which is preliminary data.</text>
</comment>
<evidence type="ECO:0000256" key="5">
    <source>
        <dbReference type="ARBA" id="ARBA00023125"/>
    </source>
</evidence>
<dbReference type="PROSITE" id="PS52018">
    <property type="entry name" value="DART"/>
    <property type="match status" value="1"/>
</dbReference>
<dbReference type="GO" id="GO:0016779">
    <property type="term" value="F:nucleotidyltransferase activity"/>
    <property type="evidence" value="ECO:0007669"/>
    <property type="project" value="UniProtKB-KW"/>
</dbReference>
<proteinExistence type="inferred from homology"/>
<sequence length="176" mass="19859">MTLKDFISAVETAAIHNSFFHFTDTRNIPSIKQHGLLSMKEIKGRNINVPAPGGNQWSLDADQACGMDQYVHLTFKPGHPMERRALEEKTILEVHRLRISPTILLIPGVLGTTDISNKSGVTPIDILPLIGILDREVIYQRTDWRDPTIQARLQTAEKFEILVPNHVPLQYITNIC</sequence>
<dbReference type="Pfam" id="PF14487">
    <property type="entry name" value="DarT"/>
    <property type="match status" value="1"/>
</dbReference>
<evidence type="ECO:0000259" key="7">
    <source>
        <dbReference type="PROSITE" id="PS52018"/>
    </source>
</evidence>
<name>A0A327KI20_9BRAD</name>
<keyword evidence="2" id="KW-0328">Glycosyltransferase</keyword>
<evidence type="ECO:0000256" key="6">
    <source>
        <dbReference type="PROSITE-ProRule" id="PRU01362"/>
    </source>
</evidence>
<keyword evidence="9" id="KW-1185">Reference proteome</keyword>
<accession>A0A327KI20</accession>
<evidence type="ECO:0000256" key="2">
    <source>
        <dbReference type="ARBA" id="ARBA00022676"/>
    </source>
</evidence>
<keyword evidence="3" id="KW-0808">Transferase</keyword>
<protein>
    <recommendedName>
        <fullName evidence="7">DarT domain-containing protein</fullName>
    </recommendedName>
</protein>
<dbReference type="AlphaFoldDB" id="A0A327KI20"/>
<comment type="caution">
    <text evidence="6">Lacks conserved residue(s) required for the propagation of feature annotation.</text>
</comment>
<comment type="similarity">
    <text evidence="6">Belongs to the DarT ADP-ribosyltransferase family.</text>
</comment>
<dbReference type="Proteomes" id="UP000249130">
    <property type="component" value="Unassembled WGS sequence"/>
</dbReference>
<dbReference type="EMBL" id="NPEX01000361">
    <property type="protein sequence ID" value="RAI38429.1"/>
    <property type="molecule type" value="Genomic_DNA"/>
</dbReference>
<dbReference type="GO" id="GO:0016757">
    <property type="term" value="F:glycosyltransferase activity"/>
    <property type="evidence" value="ECO:0007669"/>
    <property type="project" value="UniProtKB-KW"/>
</dbReference>
<evidence type="ECO:0000313" key="8">
    <source>
        <dbReference type="EMBL" id="RAI38429.1"/>
    </source>
</evidence>
<evidence type="ECO:0000256" key="3">
    <source>
        <dbReference type="ARBA" id="ARBA00022679"/>
    </source>
</evidence>
<keyword evidence="5 6" id="KW-0238">DNA-binding</keyword>
<dbReference type="InterPro" id="IPR029494">
    <property type="entry name" value="DarT"/>
</dbReference>
<dbReference type="OrthoDB" id="7605323at2"/>
<reference evidence="8 9" key="1">
    <citation type="submission" date="2017-07" db="EMBL/GenBank/DDBJ databases">
        <title>Draft Genome Sequences of Select Purple Nonsulfur Bacteria.</title>
        <authorList>
            <person name="Lasarre B."/>
            <person name="Mckinlay J.B."/>
        </authorList>
    </citation>
    <scope>NUCLEOTIDE SEQUENCE [LARGE SCALE GENOMIC DNA]</scope>
    <source>
        <strain evidence="8 9">DSM 5909</strain>
    </source>
</reference>
<organism evidence="8 9">
    <name type="scientific">Rhodoplanes roseus</name>
    <dbReference type="NCBI Taxonomy" id="29409"/>
    <lineage>
        <taxon>Bacteria</taxon>
        <taxon>Pseudomonadati</taxon>
        <taxon>Pseudomonadota</taxon>
        <taxon>Alphaproteobacteria</taxon>
        <taxon>Hyphomicrobiales</taxon>
        <taxon>Nitrobacteraceae</taxon>
        <taxon>Rhodoplanes</taxon>
    </lineage>
</organism>
<evidence type="ECO:0000313" key="9">
    <source>
        <dbReference type="Proteomes" id="UP000249130"/>
    </source>
</evidence>
<dbReference type="RefSeq" id="WP_111422343.1">
    <property type="nucleotide sequence ID" value="NZ_NPEX01000361.1"/>
</dbReference>
<feature type="domain" description="DarT" evidence="7">
    <location>
        <begin position="17"/>
        <end position="176"/>
    </location>
</feature>
<evidence type="ECO:0000256" key="4">
    <source>
        <dbReference type="ARBA" id="ARBA00022695"/>
    </source>
</evidence>
<dbReference type="GO" id="GO:0003677">
    <property type="term" value="F:DNA binding"/>
    <property type="evidence" value="ECO:0007669"/>
    <property type="project" value="UniProtKB-UniRule"/>
</dbReference>